<dbReference type="PIRSF" id="PIRSF000103">
    <property type="entry name" value="HIBADH"/>
    <property type="match status" value="1"/>
</dbReference>
<evidence type="ECO:0000259" key="7">
    <source>
        <dbReference type="Pfam" id="PF14833"/>
    </source>
</evidence>
<dbReference type="Gene3D" id="1.10.1040.10">
    <property type="entry name" value="N-(1-d-carboxylethyl)-l-norvaline Dehydrogenase, domain 2"/>
    <property type="match status" value="1"/>
</dbReference>
<dbReference type="InterPro" id="IPR036291">
    <property type="entry name" value="NAD(P)-bd_dom_sf"/>
</dbReference>
<dbReference type="GO" id="GO:0008442">
    <property type="term" value="F:3-hydroxyisobutyrate dehydrogenase activity"/>
    <property type="evidence" value="ECO:0007669"/>
    <property type="project" value="UniProtKB-EC"/>
</dbReference>
<dbReference type="InterPro" id="IPR015815">
    <property type="entry name" value="HIBADH-related"/>
</dbReference>
<dbReference type="Proteomes" id="UP000671868">
    <property type="component" value="Chromosome"/>
</dbReference>
<dbReference type="SUPFAM" id="SSF48179">
    <property type="entry name" value="6-phosphogluconate dehydrogenase C-terminal domain-like"/>
    <property type="match status" value="1"/>
</dbReference>
<dbReference type="EC" id="1.1.1.31" evidence="5"/>
<organism evidence="8 9">
    <name type="scientific">Billgrantia sulfidoxydans</name>
    <dbReference type="NCBI Taxonomy" id="2733484"/>
    <lineage>
        <taxon>Bacteria</taxon>
        <taxon>Pseudomonadati</taxon>
        <taxon>Pseudomonadota</taxon>
        <taxon>Gammaproteobacteria</taxon>
        <taxon>Oceanospirillales</taxon>
        <taxon>Halomonadaceae</taxon>
        <taxon>Billgrantia</taxon>
    </lineage>
</organism>
<proteinExistence type="inferred from homology"/>
<comment type="similarity">
    <text evidence="1 5">Belongs to the HIBADH-related family.</text>
</comment>
<name>A0ABX7W3Y8_9GAMM</name>
<evidence type="ECO:0000256" key="1">
    <source>
        <dbReference type="ARBA" id="ARBA00009080"/>
    </source>
</evidence>
<dbReference type="InterPro" id="IPR008927">
    <property type="entry name" value="6-PGluconate_DH-like_C_sf"/>
</dbReference>
<evidence type="ECO:0000256" key="2">
    <source>
        <dbReference type="ARBA" id="ARBA00022456"/>
    </source>
</evidence>
<dbReference type="PANTHER" id="PTHR22981:SF7">
    <property type="entry name" value="3-HYDROXYISOBUTYRATE DEHYDROGENASE, MITOCHONDRIAL"/>
    <property type="match status" value="1"/>
</dbReference>
<dbReference type="EMBL" id="CP053381">
    <property type="protein sequence ID" value="QTP54918.1"/>
    <property type="molecule type" value="Genomic_DNA"/>
</dbReference>
<evidence type="ECO:0000313" key="8">
    <source>
        <dbReference type="EMBL" id="QTP54918.1"/>
    </source>
</evidence>
<comment type="catalytic activity">
    <reaction evidence="5">
        <text>3-hydroxy-2-methylpropanoate + NAD(+) = 2-methyl-3-oxopropanoate + NADH + H(+)</text>
        <dbReference type="Rhea" id="RHEA:17681"/>
        <dbReference type="ChEBI" id="CHEBI:11805"/>
        <dbReference type="ChEBI" id="CHEBI:15378"/>
        <dbReference type="ChEBI" id="CHEBI:57540"/>
        <dbReference type="ChEBI" id="CHEBI:57700"/>
        <dbReference type="ChEBI" id="CHEBI:57945"/>
        <dbReference type="EC" id="1.1.1.31"/>
    </reaction>
</comment>
<reference evidence="8 9" key="1">
    <citation type="journal article" date="2021" name="Front. Microbiol.">
        <title>Aerobic Denitrification and Heterotrophic Sulfur Oxidation in the Genus Halomonas Revealed by Six Novel Species Characterizations and Genome-Based Analysis.</title>
        <authorList>
            <person name="Wang L."/>
            <person name="Shao Z."/>
        </authorList>
    </citation>
    <scope>NUCLEOTIDE SEQUENCE [LARGE SCALE GENOMIC DNA]</scope>
    <source>
        <strain evidence="8 9">MCCC 1A11059</strain>
    </source>
</reference>
<feature type="domain" description="6-phosphogluconate dehydrogenase NADP-binding" evidence="6">
    <location>
        <begin position="2"/>
        <end position="164"/>
    </location>
</feature>
<dbReference type="Pfam" id="PF14833">
    <property type="entry name" value="NAD_binding_11"/>
    <property type="match status" value="1"/>
</dbReference>
<sequence length="300" mass="30856">MKIAFIGLGNMGAPMALNLVKAGHEVSVFDLVDAAMRRLEEAGARAGASAEDATRGAEVVISMLPAGQHVRRLYIGQPEAPGLFGALEGKPLIIDASTISPEDARTVGEAAAERGLTYLDAPVSGGVGGAQAGTLTFIVGGSQAGFEQARPVLEGMGKNIFHAGEIGAGQVAKICNNMLLGILMSGTAEALALGVKNGLDPAVLSEIMKQSSGGNWALNVYNPWPGVMEGSAASRDYQGGFLTDLMAKDLGLAWELALGCKATVPMGSQARNLFALHAAQGNGGLDFSSIQKLYRSGEES</sequence>
<dbReference type="InterPro" id="IPR011548">
    <property type="entry name" value="HIBADH"/>
</dbReference>
<dbReference type="RefSeq" id="WP_197450777.1">
    <property type="nucleotide sequence ID" value="NZ_CP053381.1"/>
</dbReference>
<dbReference type="PANTHER" id="PTHR22981">
    <property type="entry name" value="3-HYDROXYISOBUTYRATE DEHYDROGENASE-RELATED"/>
    <property type="match status" value="1"/>
</dbReference>
<evidence type="ECO:0000256" key="3">
    <source>
        <dbReference type="ARBA" id="ARBA00023002"/>
    </source>
</evidence>
<keyword evidence="3 5" id="KW-0560">Oxidoreductase</keyword>
<dbReference type="Gene3D" id="3.40.50.720">
    <property type="entry name" value="NAD(P)-binding Rossmann-like Domain"/>
    <property type="match status" value="1"/>
</dbReference>
<keyword evidence="4 5" id="KW-0520">NAD</keyword>
<dbReference type="NCBIfam" id="TIGR01692">
    <property type="entry name" value="HIBADH"/>
    <property type="match status" value="1"/>
</dbReference>
<feature type="domain" description="3-hydroxyisobutyrate dehydrogenase-like NAD-binding" evidence="7">
    <location>
        <begin position="167"/>
        <end position="294"/>
    </location>
</feature>
<accession>A0ABX7W3Y8</accession>
<dbReference type="InterPro" id="IPR029154">
    <property type="entry name" value="HIBADH-like_NADP-bd"/>
</dbReference>
<evidence type="ECO:0000259" key="6">
    <source>
        <dbReference type="Pfam" id="PF03446"/>
    </source>
</evidence>
<gene>
    <name evidence="8" type="primary">mmsB</name>
    <name evidence="8" type="ORF">HNO51_09640</name>
</gene>
<dbReference type="InterPro" id="IPR006115">
    <property type="entry name" value="6PGDH_NADP-bd"/>
</dbReference>
<dbReference type="PROSITE" id="PS00895">
    <property type="entry name" value="3_HYDROXYISOBUT_DH"/>
    <property type="match status" value="1"/>
</dbReference>
<dbReference type="InterPro" id="IPR013328">
    <property type="entry name" value="6PGD_dom2"/>
</dbReference>
<keyword evidence="9" id="KW-1185">Reference proteome</keyword>
<comment type="pathway">
    <text evidence="5">Amino-acid degradation; L-valine degradation.</text>
</comment>
<evidence type="ECO:0000256" key="5">
    <source>
        <dbReference type="RuleBase" id="RU910714"/>
    </source>
</evidence>
<protein>
    <recommendedName>
        <fullName evidence="5">3-hydroxyisobutyrate dehydrogenase</fullName>
        <shortName evidence="5">HIBADH</shortName>
        <ecNumber evidence="5">1.1.1.31</ecNumber>
    </recommendedName>
</protein>
<dbReference type="SUPFAM" id="SSF51735">
    <property type="entry name" value="NAD(P)-binding Rossmann-fold domains"/>
    <property type="match status" value="1"/>
</dbReference>
<keyword evidence="2 5" id="KW-0101">Branched-chain amino acid catabolism</keyword>
<dbReference type="InterPro" id="IPR002204">
    <property type="entry name" value="3-OH-isobutyrate_DH-rel_CS"/>
</dbReference>
<evidence type="ECO:0000313" key="9">
    <source>
        <dbReference type="Proteomes" id="UP000671868"/>
    </source>
</evidence>
<evidence type="ECO:0000256" key="4">
    <source>
        <dbReference type="ARBA" id="ARBA00023027"/>
    </source>
</evidence>
<dbReference type="Pfam" id="PF03446">
    <property type="entry name" value="NAD_binding_2"/>
    <property type="match status" value="1"/>
</dbReference>